<evidence type="ECO:0000259" key="10">
    <source>
        <dbReference type="PROSITE" id="PS51873"/>
    </source>
</evidence>
<dbReference type="Pfam" id="PF22191">
    <property type="entry name" value="IBR_1"/>
    <property type="match status" value="1"/>
</dbReference>
<dbReference type="GO" id="GO:0008270">
    <property type="term" value="F:zinc ion binding"/>
    <property type="evidence" value="ECO:0007669"/>
    <property type="project" value="UniProtKB-KW"/>
</dbReference>
<evidence type="ECO:0000256" key="9">
    <source>
        <dbReference type="SAM" id="MobiDB-lite"/>
    </source>
</evidence>
<keyword evidence="12" id="KW-1185">Reference proteome</keyword>
<comment type="caution">
    <text evidence="11">The sequence shown here is derived from an EMBL/GenBank/DDBJ whole genome shotgun (WGS) entry which is preliminary data.</text>
</comment>
<dbReference type="Proteomes" id="UP000736672">
    <property type="component" value="Unassembled WGS sequence"/>
</dbReference>
<feature type="region of interest" description="Disordered" evidence="9">
    <location>
        <begin position="1"/>
        <end position="98"/>
    </location>
</feature>
<evidence type="ECO:0000256" key="5">
    <source>
        <dbReference type="ARBA" id="ARBA00022737"/>
    </source>
</evidence>
<accession>A0A9P9GDA6</accession>
<feature type="domain" description="RING-type" evidence="10">
    <location>
        <begin position="105"/>
        <end position="335"/>
    </location>
</feature>
<evidence type="ECO:0000256" key="6">
    <source>
        <dbReference type="ARBA" id="ARBA00022771"/>
    </source>
</evidence>
<evidence type="ECO:0000256" key="4">
    <source>
        <dbReference type="ARBA" id="ARBA00022723"/>
    </source>
</evidence>
<comment type="catalytic activity">
    <reaction evidence="1">
        <text>[E2 ubiquitin-conjugating enzyme]-S-ubiquitinyl-L-cysteine + [acceptor protein]-L-lysine = [E2 ubiquitin-conjugating enzyme]-L-cysteine + [acceptor protein]-N(6)-ubiquitinyl-L-lysine.</text>
        <dbReference type="EC" id="2.3.2.31"/>
    </reaction>
</comment>
<dbReference type="OrthoDB" id="4704783at2759"/>
<dbReference type="InterPro" id="IPR002867">
    <property type="entry name" value="IBR_dom"/>
</dbReference>
<dbReference type="InterPro" id="IPR044066">
    <property type="entry name" value="TRIAD_supradom"/>
</dbReference>
<dbReference type="InterPro" id="IPR013083">
    <property type="entry name" value="Znf_RING/FYVE/PHD"/>
</dbReference>
<evidence type="ECO:0000256" key="7">
    <source>
        <dbReference type="ARBA" id="ARBA00022786"/>
    </source>
</evidence>
<evidence type="ECO:0000256" key="8">
    <source>
        <dbReference type="ARBA" id="ARBA00022833"/>
    </source>
</evidence>
<dbReference type="EC" id="2.3.2.31" evidence="2"/>
<keyword evidence="3" id="KW-0808">Transferase</keyword>
<keyword evidence="8" id="KW-0862">Zinc</keyword>
<dbReference type="PROSITE" id="PS51873">
    <property type="entry name" value="TRIAD"/>
    <property type="match status" value="1"/>
</dbReference>
<protein>
    <recommendedName>
        <fullName evidence="2">RBR-type E3 ubiquitin transferase</fullName>
        <ecNumber evidence="2">2.3.2.31</ecNumber>
    </recommendedName>
</protein>
<dbReference type="InterPro" id="IPR031127">
    <property type="entry name" value="E3_UB_ligase_RBR"/>
</dbReference>
<proteinExistence type="predicted"/>
<dbReference type="PANTHER" id="PTHR11685">
    <property type="entry name" value="RBR FAMILY RING FINGER AND IBR DOMAIN-CONTAINING"/>
    <property type="match status" value="1"/>
</dbReference>
<dbReference type="SUPFAM" id="SSF57850">
    <property type="entry name" value="RING/U-box"/>
    <property type="match status" value="2"/>
</dbReference>
<keyword evidence="6" id="KW-0863">Zinc-finger</keyword>
<dbReference type="Pfam" id="PF01485">
    <property type="entry name" value="IBR"/>
    <property type="match status" value="1"/>
</dbReference>
<evidence type="ECO:0000256" key="1">
    <source>
        <dbReference type="ARBA" id="ARBA00001798"/>
    </source>
</evidence>
<reference evidence="11" key="1">
    <citation type="journal article" date="2021" name="Nat. Commun.">
        <title>Genetic determinants of endophytism in the Arabidopsis root mycobiome.</title>
        <authorList>
            <person name="Mesny F."/>
            <person name="Miyauchi S."/>
            <person name="Thiergart T."/>
            <person name="Pickel B."/>
            <person name="Atanasova L."/>
            <person name="Karlsson M."/>
            <person name="Huettel B."/>
            <person name="Barry K.W."/>
            <person name="Haridas S."/>
            <person name="Chen C."/>
            <person name="Bauer D."/>
            <person name="Andreopoulos W."/>
            <person name="Pangilinan J."/>
            <person name="LaButti K."/>
            <person name="Riley R."/>
            <person name="Lipzen A."/>
            <person name="Clum A."/>
            <person name="Drula E."/>
            <person name="Henrissat B."/>
            <person name="Kohler A."/>
            <person name="Grigoriev I.V."/>
            <person name="Martin F.M."/>
            <person name="Hacquard S."/>
        </authorList>
    </citation>
    <scope>NUCLEOTIDE SEQUENCE</scope>
    <source>
        <strain evidence="11">FSSC 5 MPI-SDFR-AT-0091</strain>
    </source>
</reference>
<dbReference type="EMBL" id="JAGTJS010000023">
    <property type="protein sequence ID" value="KAH7237430.1"/>
    <property type="molecule type" value="Genomic_DNA"/>
</dbReference>
<dbReference type="AlphaFoldDB" id="A0A9P9GDA6"/>
<feature type="compositionally biased region" description="Basic and acidic residues" evidence="9">
    <location>
        <begin position="43"/>
        <end position="52"/>
    </location>
</feature>
<dbReference type="SMART" id="SM00647">
    <property type="entry name" value="IBR"/>
    <property type="match status" value="2"/>
</dbReference>
<dbReference type="Gene3D" id="3.30.40.10">
    <property type="entry name" value="Zinc/RING finger domain, C3HC4 (zinc finger)"/>
    <property type="match status" value="1"/>
</dbReference>
<evidence type="ECO:0000313" key="11">
    <source>
        <dbReference type="EMBL" id="KAH7237430.1"/>
    </source>
</evidence>
<keyword evidence="5" id="KW-0677">Repeat</keyword>
<keyword evidence="7" id="KW-0833">Ubl conjugation pathway</keyword>
<evidence type="ECO:0000256" key="2">
    <source>
        <dbReference type="ARBA" id="ARBA00012251"/>
    </source>
</evidence>
<name>A0A9P9GDA6_FUSSL</name>
<keyword evidence="4" id="KW-0479">Metal-binding</keyword>
<sequence>MGLGQGLFWGAGKLAADREKDQEQQQQQQQRLSNGGHLTPTRSDQRAEEVRVQARPRSAGRTTSHRFQTRPRASTTTTTPNVIPARPQPVAATTPSAGDEQMLEFARKCIICTETYTNIDDFPPPHILPECSTHHSMDTCRACLTKHLETQVGSKEASIWEQLPCPKPDCGHFYTHEQVRCLADADTFALYDEYGLQNILAKRPSFRRCLRPGCGNGQSYEVVGGGDSSTSNKMECSACGFAMCFKHQCPWHEGLSCEKYDSRRQSGVEETELWLADNTKPCPGPDCRVTILKDGGCWHMTCRSCMFEFCWNCLADWSKIGVDRKWHKPDCWFRDERAPLLTEVVGNTLEEA</sequence>
<dbReference type="GO" id="GO:0061630">
    <property type="term" value="F:ubiquitin protein ligase activity"/>
    <property type="evidence" value="ECO:0007669"/>
    <property type="project" value="UniProtKB-EC"/>
</dbReference>
<organism evidence="11 12">
    <name type="scientific">Fusarium solani</name>
    <name type="common">Filamentous fungus</name>
    <dbReference type="NCBI Taxonomy" id="169388"/>
    <lineage>
        <taxon>Eukaryota</taxon>
        <taxon>Fungi</taxon>
        <taxon>Dikarya</taxon>
        <taxon>Ascomycota</taxon>
        <taxon>Pezizomycotina</taxon>
        <taxon>Sordariomycetes</taxon>
        <taxon>Hypocreomycetidae</taxon>
        <taxon>Hypocreales</taxon>
        <taxon>Nectriaceae</taxon>
        <taxon>Fusarium</taxon>
        <taxon>Fusarium solani species complex</taxon>
    </lineage>
</organism>
<gene>
    <name evidence="11" type="ORF">B0J15DRAFT_529615</name>
</gene>
<evidence type="ECO:0000313" key="12">
    <source>
        <dbReference type="Proteomes" id="UP000736672"/>
    </source>
</evidence>
<dbReference type="CDD" id="cd20335">
    <property type="entry name" value="BRcat_RBR"/>
    <property type="match status" value="1"/>
</dbReference>
<dbReference type="GO" id="GO:0016567">
    <property type="term" value="P:protein ubiquitination"/>
    <property type="evidence" value="ECO:0007669"/>
    <property type="project" value="InterPro"/>
</dbReference>
<dbReference type="Gene3D" id="1.20.120.1750">
    <property type="match status" value="1"/>
</dbReference>
<evidence type="ECO:0000256" key="3">
    <source>
        <dbReference type="ARBA" id="ARBA00022679"/>
    </source>
</evidence>